<feature type="domain" description="Mechanosensitive ion channel MscS" evidence="6">
    <location>
        <begin position="198"/>
        <end position="266"/>
    </location>
</feature>
<dbReference type="GO" id="GO:0005886">
    <property type="term" value="C:plasma membrane"/>
    <property type="evidence" value="ECO:0007669"/>
    <property type="project" value="TreeGrafter"/>
</dbReference>
<keyword evidence="2 5" id="KW-0812">Transmembrane</keyword>
<evidence type="ECO:0000256" key="1">
    <source>
        <dbReference type="ARBA" id="ARBA00004370"/>
    </source>
</evidence>
<dbReference type="InterPro" id="IPR023408">
    <property type="entry name" value="MscS_beta-dom_sf"/>
</dbReference>
<dbReference type="GO" id="GO:0071470">
    <property type="term" value="P:cellular response to osmotic stress"/>
    <property type="evidence" value="ECO:0007669"/>
    <property type="project" value="InterPro"/>
</dbReference>
<evidence type="ECO:0000259" key="6">
    <source>
        <dbReference type="Pfam" id="PF00924"/>
    </source>
</evidence>
<evidence type="ECO:0000256" key="4">
    <source>
        <dbReference type="ARBA" id="ARBA00023136"/>
    </source>
</evidence>
<feature type="transmembrane region" description="Helical" evidence="5">
    <location>
        <begin position="27"/>
        <end position="47"/>
    </location>
</feature>
<gene>
    <name evidence="7" type="ordered locus">Spiaf_2335</name>
</gene>
<dbReference type="InterPro" id="IPR010920">
    <property type="entry name" value="LSM_dom_sf"/>
</dbReference>
<dbReference type="eggNOG" id="COG0668">
    <property type="taxonomic scope" value="Bacteria"/>
</dbReference>
<evidence type="ECO:0000313" key="8">
    <source>
        <dbReference type="Proteomes" id="UP000007383"/>
    </source>
</evidence>
<dbReference type="Pfam" id="PF00924">
    <property type="entry name" value="MS_channel_2nd"/>
    <property type="match status" value="1"/>
</dbReference>
<dbReference type="AlphaFoldDB" id="H9ULH4"/>
<keyword evidence="3 5" id="KW-1133">Transmembrane helix</keyword>
<dbReference type="HOGENOM" id="CLU_045354_1_0_12"/>
<organism evidence="7 8">
    <name type="scientific">Spirochaeta africana (strain ATCC 700263 / DSM 8902 / Z-7692)</name>
    <dbReference type="NCBI Taxonomy" id="889378"/>
    <lineage>
        <taxon>Bacteria</taxon>
        <taxon>Pseudomonadati</taxon>
        <taxon>Spirochaetota</taxon>
        <taxon>Spirochaetia</taxon>
        <taxon>Spirochaetales</taxon>
        <taxon>Spirochaetaceae</taxon>
        <taxon>Spirochaeta</taxon>
    </lineage>
</organism>
<dbReference type="InterPro" id="IPR006685">
    <property type="entry name" value="MscS_channel_2nd"/>
</dbReference>
<dbReference type="InterPro" id="IPR030192">
    <property type="entry name" value="YbdG"/>
</dbReference>
<keyword evidence="8" id="KW-1185">Reference proteome</keyword>
<dbReference type="PANTHER" id="PTHR30414:SF0">
    <property type="entry name" value="MINICONDUCTANCE MECHANOSENSITIVE CHANNEL YBDG"/>
    <property type="match status" value="1"/>
</dbReference>
<proteinExistence type="predicted"/>
<dbReference type="EMBL" id="CP003282">
    <property type="protein sequence ID" value="AFG38367.1"/>
    <property type="molecule type" value="Genomic_DNA"/>
</dbReference>
<feature type="transmembrane region" description="Helical" evidence="5">
    <location>
        <begin position="83"/>
        <end position="101"/>
    </location>
</feature>
<dbReference type="SUPFAM" id="SSF50182">
    <property type="entry name" value="Sm-like ribonucleoproteins"/>
    <property type="match status" value="1"/>
</dbReference>
<dbReference type="GO" id="GO:0008381">
    <property type="term" value="F:mechanosensitive monoatomic ion channel activity"/>
    <property type="evidence" value="ECO:0007669"/>
    <property type="project" value="InterPro"/>
</dbReference>
<feature type="transmembrane region" description="Helical" evidence="5">
    <location>
        <begin position="179"/>
        <end position="204"/>
    </location>
</feature>
<dbReference type="KEGG" id="sfc:Spiaf_2335"/>
<evidence type="ECO:0000256" key="2">
    <source>
        <dbReference type="ARBA" id="ARBA00022692"/>
    </source>
</evidence>
<dbReference type="PANTHER" id="PTHR30414">
    <property type="entry name" value="MINICONDUCTANCE MECHANOSENSITIVE CHANNEL YBDG"/>
    <property type="match status" value="1"/>
</dbReference>
<feature type="transmembrane region" description="Helical" evidence="5">
    <location>
        <begin position="113"/>
        <end position="133"/>
    </location>
</feature>
<accession>H9ULH4</accession>
<comment type="subcellular location">
    <subcellularLocation>
        <location evidence="1">Membrane</location>
    </subcellularLocation>
</comment>
<dbReference type="Proteomes" id="UP000007383">
    <property type="component" value="Chromosome"/>
</dbReference>
<evidence type="ECO:0000256" key="5">
    <source>
        <dbReference type="SAM" id="Phobius"/>
    </source>
</evidence>
<dbReference type="Gene3D" id="2.30.30.60">
    <property type="match status" value="1"/>
</dbReference>
<evidence type="ECO:0000313" key="7">
    <source>
        <dbReference type="EMBL" id="AFG38367.1"/>
    </source>
</evidence>
<dbReference type="STRING" id="889378.Spiaf_2335"/>
<sequence>METTEITWRLDSLLTPLYELLDLNTDAAGWISLLASLTAIALLVLVINTAARIFLQSVVQRAVGRTPTAWDKTLYESGVFRRLLRIVPAWAVLVLFPVFFPEATGISTFLRRILIAYMLGMAAHTLASLLDAINRIYISLNPEIARRKPIKGYLQMIKIFIYIVAVILMFTTIMDVSPVGILSGLGAMSAVLLLVFQNSILGFVASMQLSANDMVRLGDWIEMPKYGADGDVIDMTLQTITVRNWDMTYTTIPISALVADSFKNWRGMNDAAGRRIMRSLSLDMRSVRFLTDEEINRFAAIPAMAKYVDEKQQDIAAYNQRLGIRPDDHVSGRRMTNLGTFRAYLTAYLDEHPKVRRDMIHMIRYLQPTPAGLPMEIYLFCSETGWVEYEKVQSDILDHVLAVLPEFGLRVFQQPGGWDLAELRLG</sequence>
<dbReference type="PATRIC" id="fig|889378.3.peg.2309"/>
<keyword evidence="4 5" id="KW-0472">Membrane</keyword>
<evidence type="ECO:0000256" key="3">
    <source>
        <dbReference type="ARBA" id="ARBA00022989"/>
    </source>
</evidence>
<dbReference type="OrthoDB" id="9775207at2"/>
<feature type="transmembrane region" description="Helical" evidence="5">
    <location>
        <begin position="153"/>
        <end position="173"/>
    </location>
</feature>
<dbReference type="RefSeq" id="WP_014456349.1">
    <property type="nucleotide sequence ID" value="NC_017098.1"/>
</dbReference>
<name>H9ULH4_SPIAZ</name>
<protein>
    <submittedName>
        <fullName evidence="7">Small-conductance mechanosensitive channel</fullName>
    </submittedName>
</protein>
<reference evidence="8" key="1">
    <citation type="journal article" date="2013" name="Stand. Genomic Sci.">
        <title>Complete genome sequence of the halophilic bacterium Spirochaeta africana type strain (Z-7692(T)) from the alkaline Lake Magadi in the East African Rift.</title>
        <authorList>
            <person name="Liolos K."/>
            <person name="Abt B."/>
            <person name="Scheuner C."/>
            <person name="Teshima H."/>
            <person name="Held B."/>
            <person name="Lapidus A."/>
            <person name="Nolan M."/>
            <person name="Lucas S."/>
            <person name="Deshpande S."/>
            <person name="Cheng J.F."/>
            <person name="Tapia R."/>
            <person name="Goodwin L.A."/>
            <person name="Pitluck S."/>
            <person name="Pagani I."/>
            <person name="Ivanova N."/>
            <person name="Mavromatis K."/>
            <person name="Mikhailova N."/>
            <person name="Huntemann M."/>
            <person name="Pati A."/>
            <person name="Chen A."/>
            <person name="Palaniappan K."/>
            <person name="Land M."/>
            <person name="Rohde M."/>
            <person name="Tindall B.J."/>
            <person name="Detter J.C."/>
            <person name="Goker M."/>
            <person name="Bristow J."/>
            <person name="Eisen J.A."/>
            <person name="Markowitz V."/>
            <person name="Hugenholtz P."/>
            <person name="Woyke T."/>
            <person name="Klenk H.P."/>
            <person name="Kyrpides N.C."/>
        </authorList>
    </citation>
    <scope>NUCLEOTIDE SEQUENCE</scope>
    <source>
        <strain evidence="8">ATCC 700263 / DSM 8902 / Z-7692</strain>
    </source>
</reference>